<dbReference type="PANTHER" id="PTHR24221:SF654">
    <property type="entry name" value="ATP-BINDING CASSETTE SUB-FAMILY B MEMBER 6"/>
    <property type="match status" value="1"/>
</dbReference>
<gene>
    <name evidence="10" type="ORF">Vlu01_01570</name>
</gene>
<feature type="transmembrane region" description="Helical" evidence="7">
    <location>
        <begin position="267"/>
        <end position="288"/>
    </location>
</feature>
<accession>A0ABQ4IP97</accession>
<protein>
    <recommendedName>
        <fullName evidence="12">ATP-binding cassette, subfamily C, CydC</fullName>
    </recommendedName>
</protein>
<evidence type="ECO:0000256" key="5">
    <source>
        <dbReference type="ARBA" id="ARBA00022989"/>
    </source>
</evidence>
<dbReference type="InterPro" id="IPR011527">
    <property type="entry name" value="ABC1_TM_dom"/>
</dbReference>
<dbReference type="InterPro" id="IPR027417">
    <property type="entry name" value="P-loop_NTPase"/>
</dbReference>
<dbReference type="NCBIfam" id="TIGR02868">
    <property type="entry name" value="CydC"/>
    <property type="match status" value="1"/>
</dbReference>
<keyword evidence="6 7" id="KW-0472">Membrane</keyword>
<evidence type="ECO:0000256" key="6">
    <source>
        <dbReference type="ARBA" id="ARBA00023136"/>
    </source>
</evidence>
<keyword evidence="5 7" id="KW-1133">Transmembrane helix</keyword>
<keyword evidence="4" id="KW-0067">ATP-binding</keyword>
<evidence type="ECO:0000256" key="7">
    <source>
        <dbReference type="SAM" id="Phobius"/>
    </source>
</evidence>
<dbReference type="SUPFAM" id="SSF90123">
    <property type="entry name" value="ABC transporter transmembrane region"/>
    <property type="match status" value="1"/>
</dbReference>
<evidence type="ECO:0000256" key="4">
    <source>
        <dbReference type="ARBA" id="ARBA00022840"/>
    </source>
</evidence>
<feature type="transmembrane region" description="Helical" evidence="7">
    <location>
        <begin position="56"/>
        <end position="73"/>
    </location>
</feature>
<dbReference type="Pfam" id="PF00005">
    <property type="entry name" value="ABC_tran"/>
    <property type="match status" value="1"/>
</dbReference>
<comment type="caution">
    <text evidence="10">The sequence shown here is derived from an EMBL/GenBank/DDBJ whole genome shotgun (WGS) entry which is preliminary data.</text>
</comment>
<keyword evidence="2 7" id="KW-0812">Transmembrane</keyword>
<evidence type="ECO:0000259" key="9">
    <source>
        <dbReference type="PROSITE" id="PS50929"/>
    </source>
</evidence>
<dbReference type="PROSITE" id="PS50929">
    <property type="entry name" value="ABC_TM1F"/>
    <property type="match status" value="1"/>
</dbReference>
<comment type="subcellular location">
    <subcellularLocation>
        <location evidence="1">Cell membrane</location>
        <topology evidence="1">Multi-pass membrane protein</topology>
    </subcellularLocation>
</comment>
<name>A0ABQ4IP97_9ACTN</name>
<evidence type="ECO:0008006" key="12">
    <source>
        <dbReference type="Google" id="ProtNLM"/>
    </source>
</evidence>
<feature type="transmembrane region" description="Helical" evidence="7">
    <location>
        <begin position="127"/>
        <end position="151"/>
    </location>
</feature>
<evidence type="ECO:0000256" key="3">
    <source>
        <dbReference type="ARBA" id="ARBA00022741"/>
    </source>
</evidence>
<dbReference type="PROSITE" id="PS00211">
    <property type="entry name" value="ABC_TRANSPORTER_1"/>
    <property type="match status" value="1"/>
</dbReference>
<dbReference type="InterPro" id="IPR036640">
    <property type="entry name" value="ABC1_TM_sf"/>
</dbReference>
<organism evidence="10 11">
    <name type="scientific">Micromonospora lutea</name>
    <dbReference type="NCBI Taxonomy" id="419825"/>
    <lineage>
        <taxon>Bacteria</taxon>
        <taxon>Bacillati</taxon>
        <taxon>Actinomycetota</taxon>
        <taxon>Actinomycetes</taxon>
        <taxon>Micromonosporales</taxon>
        <taxon>Micromonosporaceae</taxon>
        <taxon>Micromonospora</taxon>
    </lineage>
</organism>
<dbReference type="InterPro" id="IPR039421">
    <property type="entry name" value="Type_1_exporter"/>
</dbReference>
<reference evidence="10 11" key="1">
    <citation type="submission" date="2021-01" db="EMBL/GenBank/DDBJ databases">
        <title>Whole genome shotgun sequence of Verrucosispora lutea NBRC 106530.</title>
        <authorList>
            <person name="Komaki H."/>
            <person name="Tamura T."/>
        </authorList>
    </citation>
    <scope>NUCLEOTIDE SEQUENCE [LARGE SCALE GENOMIC DNA]</scope>
    <source>
        <strain evidence="10 11">NBRC 106530</strain>
    </source>
</reference>
<dbReference type="SUPFAM" id="SSF52540">
    <property type="entry name" value="P-loop containing nucleoside triphosphate hydrolases"/>
    <property type="match status" value="1"/>
</dbReference>
<sequence length="585" mass="59587">MRAPELVVLRLARPYLTRLIGAGLLASATEFAGLALMATATWLLMTAAGQPPLDRLTVAIVAVRALAVGRGVLRYTERLAGHDAVLRLVTDVRARVFDTLAARRGNPPRSGDALSRLVSDVEAVQDLLLRVVVPAAAAGLVSVLAVGLTVLVSLPAALALAVGLLVAAVALPALAIALTRRAGAEVAPLRGAFAADAIDLTHGAADLTAFGAASDALAAAGRRARRLARLERRLAALGFAVDAAGVLVAGLTAGTVVFVALRAGVDGVLIGVLAVGTLAAVEIALALVGAARQWTGLRSGLTRVAQLLAPDDVGSETARAAADADTAGPTGTAPTVRFEGVTVRYRIGVPAALDGFDLELPPGRRVAVVGPSGAGKSSLAAVLTGAVAPTAGRVTLDGRDVSAYPPQELPRLVGGLLAEAYVFHATVRDNMLLGRPGADEDALFTAATAAGLADWVRAQPDGWDTVVGEEGGQLSGGQRQRLALARALLAAPGVLVLDEPTEGLDPVAADQVLTSALAATRAGHSVLLITHRLNGLAEVDEIVVLDAGRVVQRGGHAALVATPGWYRDQWMVQQAAEHGYLAVSG</sequence>
<dbReference type="InterPro" id="IPR017871">
    <property type="entry name" value="ABC_transporter-like_CS"/>
</dbReference>
<feature type="domain" description="ABC transporter" evidence="8">
    <location>
        <begin position="336"/>
        <end position="572"/>
    </location>
</feature>
<dbReference type="InterPro" id="IPR003593">
    <property type="entry name" value="AAA+_ATPase"/>
</dbReference>
<evidence type="ECO:0000313" key="10">
    <source>
        <dbReference type="EMBL" id="GIJ19533.1"/>
    </source>
</evidence>
<feature type="transmembrane region" description="Helical" evidence="7">
    <location>
        <begin position="234"/>
        <end position="261"/>
    </location>
</feature>
<evidence type="ECO:0000256" key="1">
    <source>
        <dbReference type="ARBA" id="ARBA00004651"/>
    </source>
</evidence>
<dbReference type="Proteomes" id="UP000643165">
    <property type="component" value="Unassembled WGS sequence"/>
</dbReference>
<dbReference type="SMART" id="SM00382">
    <property type="entry name" value="AAA"/>
    <property type="match status" value="1"/>
</dbReference>
<dbReference type="Gene3D" id="1.20.1560.10">
    <property type="entry name" value="ABC transporter type 1, transmembrane domain"/>
    <property type="match status" value="1"/>
</dbReference>
<evidence type="ECO:0000259" key="8">
    <source>
        <dbReference type="PROSITE" id="PS50893"/>
    </source>
</evidence>
<dbReference type="InterPro" id="IPR014223">
    <property type="entry name" value="ABC_CydC/D"/>
</dbReference>
<feature type="domain" description="ABC transmembrane type-1" evidence="9">
    <location>
        <begin position="20"/>
        <end position="299"/>
    </location>
</feature>
<dbReference type="PROSITE" id="PS50893">
    <property type="entry name" value="ABC_TRANSPORTER_2"/>
    <property type="match status" value="1"/>
</dbReference>
<evidence type="ECO:0000256" key="2">
    <source>
        <dbReference type="ARBA" id="ARBA00022692"/>
    </source>
</evidence>
<dbReference type="InterPro" id="IPR003439">
    <property type="entry name" value="ABC_transporter-like_ATP-bd"/>
</dbReference>
<dbReference type="EMBL" id="BOPB01000001">
    <property type="protein sequence ID" value="GIJ19533.1"/>
    <property type="molecule type" value="Genomic_DNA"/>
</dbReference>
<evidence type="ECO:0000313" key="11">
    <source>
        <dbReference type="Proteomes" id="UP000643165"/>
    </source>
</evidence>
<dbReference type="Gene3D" id="3.40.50.300">
    <property type="entry name" value="P-loop containing nucleotide triphosphate hydrolases"/>
    <property type="match status" value="1"/>
</dbReference>
<feature type="transmembrane region" description="Helical" evidence="7">
    <location>
        <begin position="20"/>
        <end position="44"/>
    </location>
</feature>
<proteinExistence type="predicted"/>
<feature type="transmembrane region" description="Helical" evidence="7">
    <location>
        <begin position="157"/>
        <end position="178"/>
    </location>
</feature>
<dbReference type="PANTHER" id="PTHR24221">
    <property type="entry name" value="ATP-BINDING CASSETTE SUB-FAMILY B"/>
    <property type="match status" value="1"/>
</dbReference>
<keyword evidence="3" id="KW-0547">Nucleotide-binding</keyword>
<keyword evidence="11" id="KW-1185">Reference proteome</keyword>